<evidence type="ECO:0000256" key="8">
    <source>
        <dbReference type="SAM" id="MobiDB-lite"/>
    </source>
</evidence>
<accession>A0A7D9IFJ7</accession>
<dbReference type="Gene3D" id="3.10.10.10">
    <property type="entry name" value="HIV Type 1 Reverse Transcriptase, subunit A, domain 1"/>
    <property type="match status" value="1"/>
</dbReference>
<keyword evidence="5" id="KW-0255">Endonuclease</keyword>
<dbReference type="InterPro" id="IPR021109">
    <property type="entry name" value="Peptidase_aspartic_dom_sf"/>
</dbReference>
<dbReference type="CDD" id="cd01647">
    <property type="entry name" value="RT_LTR"/>
    <property type="match status" value="1"/>
</dbReference>
<gene>
    <name evidence="9" type="ORF">PACLA_8A034066</name>
</gene>
<dbReference type="InterPro" id="IPR048270">
    <property type="entry name" value="PNMA_C"/>
</dbReference>
<evidence type="ECO:0000256" key="4">
    <source>
        <dbReference type="ARBA" id="ARBA00022722"/>
    </source>
</evidence>
<dbReference type="Proteomes" id="UP001152795">
    <property type="component" value="Unassembled WGS sequence"/>
</dbReference>
<dbReference type="SMART" id="SM00343">
    <property type="entry name" value="ZnF_C2HC"/>
    <property type="match status" value="2"/>
</dbReference>
<feature type="compositionally biased region" description="Basic and acidic residues" evidence="8">
    <location>
        <begin position="278"/>
        <end position="289"/>
    </location>
</feature>
<evidence type="ECO:0000256" key="7">
    <source>
        <dbReference type="ARBA" id="ARBA00022918"/>
    </source>
</evidence>
<dbReference type="EC" id="2.7.7.49" evidence="1"/>
<dbReference type="InterPro" id="IPR050951">
    <property type="entry name" value="Retrovirus_Pol_polyprotein"/>
</dbReference>
<evidence type="ECO:0000313" key="10">
    <source>
        <dbReference type="Proteomes" id="UP001152795"/>
    </source>
</evidence>
<dbReference type="InterPro" id="IPR043502">
    <property type="entry name" value="DNA/RNA_pol_sf"/>
</dbReference>
<comment type="caution">
    <text evidence="9">The sequence shown here is derived from an EMBL/GenBank/DDBJ whole genome shotgun (WGS) entry which is preliminary data.</text>
</comment>
<proteinExistence type="predicted"/>
<feature type="region of interest" description="Disordered" evidence="8">
    <location>
        <begin position="262"/>
        <end position="289"/>
    </location>
</feature>
<sequence length="944" mass="107702">LNLIPKGYVQFSCNFLEMDHADVRHGRPNSFLKHKGLERVFGENSMENWKRALFKMKKERNSEKCVCGWEKAMKEVKVLEVGGFPCFDPKGDPNTLSIRWRRWKRAFNLYMVSKGVTNEQQKVALLLHSGGMELQELYYTLKPDSEDNNLQECLNALDAYFTPKVNVAFERHMFRQMQQKENETIDQFVCRLRQKSISCEFTNVDEAIRDQIIEKCRDPKLRRKFLEKTGTVILSVLQDTARVHETVNTQIQSMDRLGTNQVNGIFQGNRRGKGKYGAKSDDRASDGKHKEGRECYRCNMTGHIGRDKSCPAISRTCKKCGLVGHFAVCCRTKAPKKPSNGKQRQHGAYQVEEEKQEPETDNYAFVVKPAREKTGGVVELVIGGVELNNVLFDSGASCNIMDRATWENLKQKGVKCESQKSEKKLFAYGQTDSIEVLGTFKSDIFCKDSRVSCVDEFTVVEGPGKVLLGKNTAEKVNVLRVGPPRSPQVYSVAYEGSDKDIMNDFKEIFSGVGKLKDFQMKLHIKDDVKPVAQPVRRLPFGLRAKVDKKLNELLEEDIIEEVPSGPTGWISPLVVVPKPDGDIRICVDMRRANEDIERERHPIPTIEEVLYELNGLTVYSKLDLKWRFHQVELEESSRRITTFLTHSGLYRYKRLMFGITSAPEMYQKIVKDVLIGCKGVANIADDLIIHGRGIEEHDKNLVAVLNRLRECGLTLNANKCQFRLPKLTFFGHDLSCDGVSPNEEKVAAVRDAKLPKNAAEVRSFLGLVQYCAKFLPDFAQVAEPIRKLTRKNQQFEWGKAQQQSFSTLKDLLTQAETLAYFKNDCETHIIADAGLTGIGVVLAQLQGDSWRVISYESRNLTVVERRYSQTEKEGLALVWACERFKLYVYGRKFELETDHKPLQYIYNTSSKPSARLERWVLRLQGYHFKVVYRPGKTNIADALS</sequence>
<evidence type="ECO:0000256" key="2">
    <source>
        <dbReference type="ARBA" id="ARBA00022679"/>
    </source>
</evidence>
<dbReference type="SUPFAM" id="SSF57756">
    <property type="entry name" value="Retrovirus zinc finger-like domains"/>
    <property type="match status" value="1"/>
</dbReference>
<dbReference type="Pfam" id="PF17917">
    <property type="entry name" value="RT_RNaseH"/>
    <property type="match status" value="1"/>
</dbReference>
<dbReference type="Pfam" id="PF14893">
    <property type="entry name" value="PNMA"/>
    <property type="match status" value="1"/>
</dbReference>
<organism evidence="9 10">
    <name type="scientific">Paramuricea clavata</name>
    <name type="common">Red gorgonian</name>
    <name type="synonym">Violescent sea-whip</name>
    <dbReference type="NCBI Taxonomy" id="317549"/>
    <lineage>
        <taxon>Eukaryota</taxon>
        <taxon>Metazoa</taxon>
        <taxon>Cnidaria</taxon>
        <taxon>Anthozoa</taxon>
        <taxon>Octocorallia</taxon>
        <taxon>Malacalcyonacea</taxon>
        <taxon>Plexauridae</taxon>
        <taxon>Paramuricea</taxon>
    </lineage>
</organism>
<dbReference type="AlphaFoldDB" id="A0A7D9IFJ7"/>
<keyword evidence="4" id="KW-0540">Nuclease</keyword>
<evidence type="ECO:0000256" key="3">
    <source>
        <dbReference type="ARBA" id="ARBA00022695"/>
    </source>
</evidence>
<dbReference type="Gene3D" id="2.40.70.10">
    <property type="entry name" value="Acid Proteases"/>
    <property type="match status" value="1"/>
</dbReference>
<dbReference type="OrthoDB" id="415724at2759"/>
<dbReference type="GO" id="GO:0003676">
    <property type="term" value="F:nucleic acid binding"/>
    <property type="evidence" value="ECO:0007669"/>
    <property type="project" value="InterPro"/>
</dbReference>
<dbReference type="InterPro" id="IPR036875">
    <property type="entry name" value="Znf_CCHC_sf"/>
</dbReference>
<dbReference type="Pfam" id="PF00078">
    <property type="entry name" value="RVT_1"/>
    <property type="match status" value="1"/>
</dbReference>
<feature type="region of interest" description="Disordered" evidence="8">
    <location>
        <begin position="334"/>
        <end position="356"/>
    </location>
</feature>
<dbReference type="CDD" id="cd00303">
    <property type="entry name" value="retropepsin_like"/>
    <property type="match status" value="1"/>
</dbReference>
<keyword evidence="7" id="KW-0695">RNA-directed DNA polymerase</keyword>
<evidence type="ECO:0000313" key="9">
    <source>
        <dbReference type="EMBL" id="CAB4005696.1"/>
    </source>
</evidence>
<dbReference type="InterPro" id="IPR041373">
    <property type="entry name" value="RT_RNaseH"/>
</dbReference>
<dbReference type="FunFam" id="3.30.70.270:FF:000026">
    <property type="entry name" value="Transposon Ty3-G Gag-Pol polyprotein"/>
    <property type="match status" value="1"/>
</dbReference>
<reference evidence="9" key="1">
    <citation type="submission" date="2020-04" db="EMBL/GenBank/DDBJ databases">
        <authorList>
            <person name="Alioto T."/>
            <person name="Alioto T."/>
            <person name="Gomez Garrido J."/>
        </authorList>
    </citation>
    <scope>NUCLEOTIDE SEQUENCE</scope>
    <source>
        <strain evidence="9">A484AB</strain>
    </source>
</reference>
<dbReference type="FunFam" id="3.10.20.370:FF:000001">
    <property type="entry name" value="Retrovirus-related Pol polyprotein from transposon 17.6-like protein"/>
    <property type="match status" value="1"/>
</dbReference>
<dbReference type="EMBL" id="CACRXK020005280">
    <property type="protein sequence ID" value="CAB4005696.1"/>
    <property type="molecule type" value="Genomic_DNA"/>
</dbReference>
<name>A0A7D9IFJ7_PARCT</name>
<dbReference type="PANTHER" id="PTHR37984">
    <property type="entry name" value="PROTEIN CBG26694"/>
    <property type="match status" value="1"/>
</dbReference>
<feature type="non-terminal residue" evidence="9">
    <location>
        <position position="944"/>
    </location>
</feature>
<keyword evidence="6" id="KW-0378">Hydrolase</keyword>
<keyword evidence="3" id="KW-0548">Nucleotidyltransferase</keyword>
<evidence type="ECO:0000256" key="6">
    <source>
        <dbReference type="ARBA" id="ARBA00022801"/>
    </source>
</evidence>
<dbReference type="GO" id="GO:0004519">
    <property type="term" value="F:endonuclease activity"/>
    <property type="evidence" value="ECO:0007669"/>
    <property type="project" value="UniProtKB-KW"/>
</dbReference>
<keyword evidence="2" id="KW-0808">Transferase</keyword>
<dbReference type="InterPro" id="IPR001878">
    <property type="entry name" value="Znf_CCHC"/>
</dbReference>
<keyword evidence="10" id="KW-1185">Reference proteome</keyword>
<dbReference type="GO" id="GO:0008270">
    <property type="term" value="F:zinc ion binding"/>
    <property type="evidence" value="ECO:0007669"/>
    <property type="project" value="InterPro"/>
</dbReference>
<dbReference type="GO" id="GO:0016787">
    <property type="term" value="F:hydrolase activity"/>
    <property type="evidence" value="ECO:0007669"/>
    <property type="project" value="UniProtKB-KW"/>
</dbReference>
<dbReference type="Gene3D" id="3.30.70.270">
    <property type="match status" value="2"/>
</dbReference>
<dbReference type="PROSITE" id="PS50878">
    <property type="entry name" value="RT_POL"/>
    <property type="match status" value="1"/>
</dbReference>
<evidence type="ECO:0000256" key="1">
    <source>
        <dbReference type="ARBA" id="ARBA00012493"/>
    </source>
</evidence>
<dbReference type="InterPro" id="IPR000477">
    <property type="entry name" value="RT_dom"/>
</dbReference>
<dbReference type="PANTHER" id="PTHR37984:SF11">
    <property type="entry name" value="INTEGRASE CATALYTIC DOMAIN-CONTAINING PROTEIN"/>
    <property type="match status" value="1"/>
</dbReference>
<dbReference type="Gene3D" id="4.10.60.10">
    <property type="entry name" value="Zinc finger, CCHC-type"/>
    <property type="match status" value="1"/>
</dbReference>
<evidence type="ECO:0000256" key="5">
    <source>
        <dbReference type="ARBA" id="ARBA00022759"/>
    </source>
</evidence>
<feature type="non-terminal residue" evidence="9">
    <location>
        <position position="1"/>
    </location>
</feature>
<dbReference type="CDD" id="cd09274">
    <property type="entry name" value="RNase_HI_RT_Ty3"/>
    <property type="match status" value="1"/>
</dbReference>
<dbReference type="InterPro" id="IPR043128">
    <property type="entry name" value="Rev_trsase/Diguanyl_cyclase"/>
</dbReference>
<dbReference type="GO" id="GO:0003964">
    <property type="term" value="F:RNA-directed DNA polymerase activity"/>
    <property type="evidence" value="ECO:0007669"/>
    <property type="project" value="UniProtKB-KW"/>
</dbReference>
<dbReference type="SUPFAM" id="SSF56672">
    <property type="entry name" value="DNA/RNA polymerases"/>
    <property type="match status" value="1"/>
</dbReference>
<protein>
    <recommendedName>
        <fullName evidence="1">RNA-directed DNA polymerase</fullName>
        <ecNumber evidence="1">2.7.7.49</ecNumber>
    </recommendedName>
</protein>